<comment type="caution">
    <text evidence="1">The sequence shown here is derived from an EMBL/GenBank/DDBJ whole genome shotgun (WGS) entry which is preliminary data.</text>
</comment>
<keyword evidence="2" id="KW-1185">Reference proteome</keyword>
<name>A0ABR5J6X9_9ACTN</name>
<evidence type="ECO:0000313" key="2">
    <source>
        <dbReference type="Proteomes" id="UP000037020"/>
    </source>
</evidence>
<protein>
    <submittedName>
        <fullName evidence="1">Uncharacterized protein</fullName>
    </submittedName>
</protein>
<evidence type="ECO:0000313" key="1">
    <source>
        <dbReference type="EMBL" id="KOG89170.1"/>
    </source>
</evidence>
<dbReference type="Proteomes" id="UP000037020">
    <property type="component" value="Unassembled WGS sequence"/>
</dbReference>
<dbReference type="EMBL" id="LGUT01001323">
    <property type="protein sequence ID" value="KOG89170.1"/>
    <property type="molecule type" value="Genomic_DNA"/>
</dbReference>
<proteinExistence type="predicted"/>
<accession>A0ABR5J6X9</accession>
<sequence>PSRWTRFFFGPPNYVACRVQDGDRASAEHEVCLLDEMTLELLGVGSGDSVVIEGFPDRDGIVPTLELKAIRASSEVQERRTYLHGGDMTSR</sequence>
<reference evidence="1 2" key="1">
    <citation type="submission" date="2015-07" db="EMBL/GenBank/DDBJ databases">
        <authorList>
            <person name="Ju K.-S."/>
            <person name="Doroghazi J.R."/>
            <person name="Metcalf W.W."/>
        </authorList>
    </citation>
    <scope>NUCLEOTIDE SEQUENCE [LARGE SCALE GENOMIC DNA]</scope>
    <source>
        <strain evidence="1 2">NRRL B-3589</strain>
    </source>
</reference>
<feature type="non-terminal residue" evidence="1">
    <location>
        <position position="1"/>
    </location>
</feature>
<feature type="non-terminal residue" evidence="1">
    <location>
        <position position="91"/>
    </location>
</feature>
<organism evidence="1 2">
    <name type="scientific">Streptomyces varsoviensis</name>
    <dbReference type="NCBI Taxonomy" id="67373"/>
    <lineage>
        <taxon>Bacteria</taxon>
        <taxon>Bacillati</taxon>
        <taxon>Actinomycetota</taxon>
        <taxon>Actinomycetes</taxon>
        <taxon>Kitasatosporales</taxon>
        <taxon>Streptomycetaceae</taxon>
        <taxon>Streptomyces</taxon>
    </lineage>
</organism>
<gene>
    <name evidence="1" type="ORF">ADK38_15760</name>
</gene>